<protein>
    <submittedName>
        <fullName evidence="2">Uncharacterized protein</fullName>
    </submittedName>
</protein>
<gene>
    <name evidence="2" type="ORF">SDC9_174484</name>
</gene>
<comment type="caution">
    <text evidence="2">The sequence shown here is derived from an EMBL/GenBank/DDBJ whole genome shotgun (WGS) entry which is preliminary data.</text>
</comment>
<name>A0A645GJH6_9ZZZZ</name>
<dbReference type="EMBL" id="VSSQ01076815">
    <property type="protein sequence ID" value="MPN27057.1"/>
    <property type="molecule type" value="Genomic_DNA"/>
</dbReference>
<proteinExistence type="predicted"/>
<accession>A0A645GJH6</accession>
<sequence length="101" mass="11162">MPVTAGGGSGRQRHRRGQLHASHRRLVADAGHACRRIGHEAHVHGLEVDQQRVRRDVVRPPGFAVEQRRIAGGDVERRTVQHHVADDHRHAQAAQAAHGEP</sequence>
<dbReference type="AlphaFoldDB" id="A0A645GJH6"/>
<feature type="region of interest" description="Disordered" evidence="1">
    <location>
        <begin position="1"/>
        <end position="24"/>
    </location>
</feature>
<feature type="compositionally biased region" description="Gly residues" evidence="1">
    <location>
        <begin position="1"/>
        <end position="10"/>
    </location>
</feature>
<evidence type="ECO:0000313" key="2">
    <source>
        <dbReference type="EMBL" id="MPN27057.1"/>
    </source>
</evidence>
<feature type="region of interest" description="Disordered" evidence="1">
    <location>
        <begin position="82"/>
        <end position="101"/>
    </location>
</feature>
<feature type="compositionally biased region" description="Low complexity" evidence="1">
    <location>
        <begin position="92"/>
        <end position="101"/>
    </location>
</feature>
<evidence type="ECO:0000256" key="1">
    <source>
        <dbReference type="SAM" id="MobiDB-lite"/>
    </source>
</evidence>
<organism evidence="2">
    <name type="scientific">bioreactor metagenome</name>
    <dbReference type="NCBI Taxonomy" id="1076179"/>
    <lineage>
        <taxon>unclassified sequences</taxon>
        <taxon>metagenomes</taxon>
        <taxon>ecological metagenomes</taxon>
    </lineage>
</organism>
<reference evidence="2" key="1">
    <citation type="submission" date="2019-08" db="EMBL/GenBank/DDBJ databases">
        <authorList>
            <person name="Kucharzyk K."/>
            <person name="Murdoch R.W."/>
            <person name="Higgins S."/>
            <person name="Loffler F."/>
        </authorList>
    </citation>
    <scope>NUCLEOTIDE SEQUENCE</scope>
</reference>
<feature type="compositionally biased region" description="Basic residues" evidence="1">
    <location>
        <begin position="11"/>
        <end position="24"/>
    </location>
</feature>